<protein>
    <submittedName>
        <fullName evidence="16">Uncharacterized protein</fullName>
    </submittedName>
</protein>
<dbReference type="InterPro" id="IPR037045">
    <property type="entry name" value="S8pro/Inhibitor_I9_sf"/>
</dbReference>
<sequence>MEVAWAVDSHFVGDDIGNQAAITASFHYNNVEIVESRANPTDFPSMDAIQISKNLSNMGQIYEDIVARGQVLGEDGDRVYSMVLPGLPYSTAIYFSGPGVVYSIKHDITDVKCLKPGLILAIRKVIRLKVNQSNNIQSFLLRNYYMNLYKDRNNLAEWRFQCHCYDSAFCLSPYQILKLSSMAKLLHLSIFFLAALVLQCHCAEDNRKSHVVYMGDRPKDAASVASTHHNMLAEVLGSSLEARESLIYSYGKSFNGFVAKLSDKEVARIKEMEGVVSVFPNAQLQVHTTRSWDFMGLPESHPRLSAEGDVIVGLLDTGVWPENPSFSDEGFDPPPAKWKGICQGANNFTCNKKVIGARFYDLENIFDPRYDIKSPRDTLGHGSHTASTAAGIATNASYFGLAGGVARGGVPNARIAVYKVCWASGCTSADILAAFEDAIADGVDLLSVSLGSDFPAPYHEDVIAIGTFHAMKNGILTSCSAGNSGPNRRQVSNYAPWALTVAASTIDRSFSTKVVLGNGQIFLGNSLNIFDLHGKTFPLIYSGDSANYTAGADPELAAWCFPGTLAPLITKGGVVMCDIPNALALVQGSAGVIMPVSIDESIPFPFPLSLISPEDYSQLLDYMRSTRTPTATILMTEPLKDVMAPTVVSFSSRGPSPITPDILKPDLTAPGLNILAAWSPLGGASISPWDDRTVDYFVISGTSMSCPHVTGVAAFVKAAHPSWSPAAIKSALMTTATTMDSRKNADAEFAYGSGQIDPLKALNPGLIYNASEADYVNFLCKEGYNTTLVRIISGDNSTCPSNELGKAWDLNYPTFALSLLDGETVIATFPRTVTNVGTPNSTYYARVSMPSQFTVTVQPSVLSFSRVGEEKSFTVKITGAPIVNTPIVSGSLEWTNGEYVVRSPIAVFNNMPSIFSSIDEQPQSKPKFKGPWEGSTSTTIYHKKGTFKSMRRTDRTDGFGGLVSNNRLGYHKH</sequence>
<evidence type="ECO:0000256" key="1">
    <source>
        <dbReference type="ARBA" id="ARBA00004613"/>
    </source>
</evidence>
<evidence type="ECO:0000259" key="12">
    <source>
        <dbReference type="Pfam" id="PF00082"/>
    </source>
</evidence>
<keyword evidence="8" id="KW-0325">Glycoprotein</keyword>
<keyword evidence="6 10" id="KW-0378">Hydrolase</keyword>
<dbReference type="InterPro" id="IPR015500">
    <property type="entry name" value="Peptidase_S8_subtilisin-rel"/>
</dbReference>
<evidence type="ECO:0000256" key="7">
    <source>
        <dbReference type="ARBA" id="ARBA00022825"/>
    </source>
</evidence>
<evidence type="ECO:0000313" key="17">
    <source>
        <dbReference type="Proteomes" id="UP000807159"/>
    </source>
</evidence>
<keyword evidence="3" id="KW-0964">Secreted</keyword>
<feature type="active site" description="Charge relay system" evidence="9 10">
    <location>
        <position position="381"/>
    </location>
</feature>
<evidence type="ECO:0000259" key="15">
    <source>
        <dbReference type="Pfam" id="PF17766"/>
    </source>
</evidence>
<keyword evidence="17" id="KW-1185">Reference proteome</keyword>
<reference evidence="16" key="1">
    <citation type="journal article" date="2021" name="J. Hered.">
        <title>Genome Assembly of Salicaceae Populus deltoides (Eastern Cottonwood) I-69 Based on Nanopore Sequencing and Hi-C Technologies.</title>
        <authorList>
            <person name="Bai S."/>
            <person name="Wu H."/>
            <person name="Zhang J."/>
            <person name="Pan Z."/>
            <person name="Zhao W."/>
            <person name="Li Z."/>
            <person name="Tong C."/>
        </authorList>
    </citation>
    <scope>NUCLEOTIDE SEQUENCE</scope>
    <source>
        <tissue evidence="16">Leaf</tissue>
    </source>
</reference>
<dbReference type="PROSITE" id="PS51892">
    <property type="entry name" value="SUBTILASE"/>
    <property type="match status" value="1"/>
</dbReference>
<dbReference type="Pfam" id="PF05173">
    <property type="entry name" value="DapB_C"/>
    <property type="match status" value="1"/>
</dbReference>
<dbReference type="Proteomes" id="UP000807159">
    <property type="component" value="Chromosome 12"/>
</dbReference>
<name>A0A8T2XK15_POPDE</name>
<dbReference type="Gene3D" id="3.30.70.80">
    <property type="entry name" value="Peptidase S8 propeptide/proteinase inhibitor I9"/>
    <property type="match status" value="1"/>
</dbReference>
<dbReference type="PRINTS" id="PR00723">
    <property type="entry name" value="SUBTILISIN"/>
</dbReference>
<dbReference type="Pfam" id="PF05922">
    <property type="entry name" value="Inhibitor_I9"/>
    <property type="match status" value="1"/>
</dbReference>
<dbReference type="FunFam" id="3.40.50.200:FF:000006">
    <property type="entry name" value="Subtilisin-like protease SBT1.5"/>
    <property type="match status" value="1"/>
</dbReference>
<dbReference type="InterPro" id="IPR022663">
    <property type="entry name" value="DapB_C"/>
</dbReference>
<dbReference type="GO" id="GO:0004252">
    <property type="term" value="F:serine-type endopeptidase activity"/>
    <property type="evidence" value="ECO:0007669"/>
    <property type="project" value="UniProtKB-UniRule"/>
</dbReference>
<comment type="subcellular location">
    <subcellularLocation>
        <location evidence="1">Secreted</location>
    </subcellularLocation>
</comment>
<accession>A0A8T2XK15</accession>
<dbReference type="Gene3D" id="3.50.30.30">
    <property type="match status" value="1"/>
</dbReference>
<evidence type="ECO:0000259" key="13">
    <source>
        <dbReference type="Pfam" id="PF05173"/>
    </source>
</evidence>
<proteinExistence type="inferred from homology"/>
<dbReference type="Gene3D" id="2.60.40.2310">
    <property type="match status" value="1"/>
</dbReference>
<evidence type="ECO:0000256" key="2">
    <source>
        <dbReference type="ARBA" id="ARBA00011073"/>
    </source>
</evidence>
<dbReference type="InterPro" id="IPR000209">
    <property type="entry name" value="Peptidase_S8/S53_dom"/>
</dbReference>
<dbReference type="PROSITE" id="PS00136">
    <property type="entry name" value="SUBTILASE_ASP"/>
    <property type="match status" value="1"/>
</dbReference>
<feature type="domain" description="Subtilisin-like protease fibronectin type-III" evidence="15">
    <location>
        <begin position="809"/>
        <end position="907"/>
    </location>
</feature>
<dbReference type="GO" id="GO:0006508">
    <property type="term" value="P:proteolysis"/>
    <property type="evidence" value="ECO:0007669"/>
    <property type="project" value="UniProtKB-KW"/>
</dbReference>
<evidence type="ECO:0000256" key="8">
    <source>
        <dbReference type="ARBA" id="ARBA00023180"/>
    </source>
</evidence>
<dbReference type="AlphaFoldDB" id="A0A8T2XK15"/>
<gene>
    <name evidence="16" type="ORF">H0E87_021878</name>
</gene>
<evidence type="ECO:0000256" key="4">
    <source>
        <dbReference type="ARBA" id="ARBA00022670"/>
    </source>
</evidence>
<dbReference type="Pfam" id="PF00082">
    <property type="entry name" value="Peptidase_S8"/>
    <property type="match status" value="1"/>
</dbReference>
<dbReference type="SUPFAM" id="SSF52743">
    <property type="entry name" value="Subtilisin-like"/>
    <property type="match status" value="1"/>
</dbReference>
<evidence type="ECO:0000256" key="10">
    <source>
        <dbReference type="PROSITE-ProRule" id="PRU01240"/>
    </source>
</evidence>
<dbReference type="GO" id="GO:0005576">
    <property type="term" value="C:extracellular region"/>
    <property type="evidence" value="ECO:0007669"/>
    <property type="project" value="UniProtKB-SubCell"/>
</dbReference>
<dbReference type="GO" id="GO:0008839">
    <property type="term" value="F:4-hydroxy-tetrahydrodipicolinate reductase"/>
    <property type="evidence" value="ECO:0007669"/>
    <property type="project" value="InterPro"/>
</dbReference>
<dbReference type="CDD" id="cd02120">
    <property type="entry name" value="PA_subtilisin_like"/>
    <property type="match status" value="1"/>
</dbReference>
<comment type="similarity">
    <text evidence="2 10 11">Belongs to the peptidase S8 family.</text>
</comment>
<organism evidence="16 17">
    <name type="scientific">Populus deltoides</name>
    <name type="common">Eastern poplar</name>
    <name type="synonym">Eastern cottonwood</name>
    <dbReference type="NCBI Taxonomy" id="3696"/>
    <lineage>
        <taxon>Eukaryota</taxon>
        <taxon>Viridiplantae</taxon>
        <taxon>Streptophyta</taxon>
        <taxon>Embryophyta</taxon>
        <taxon>Tracheophyta</taxon>
        <taxon>Spermatophyta</taxon>
        <taxon>Magnoliopsida</taxon>
        <taxon>eudicotyledons</taxon>
        <taxon>Gunneridae</taxon>
        <taxon>Pentapetalae</taxon>
        <taxon>rosids</taxon>
        <taxon>fabids</taxon>
        <taxon>Malpighiales</taxon>
        <taxon>Salicaceae</taxon>
        <taxon>Saliceae</taxon>
        <taxon>Populus</taxon>
    </lineage>
</organism>
<dbReference type="PROSITE" id="PS00138">
    <property type="entry name" value="SUBTILASE_SER"/>
    <property type="match status" value="1"/>
</dbReference>
<dbReference type="InterPro" id="IPR036852">
    <property type="entry name" value="Peptidase_S8/S53_dom_sf"/>
</dbReference>
<dbReference type="InterPro" id="IPR010259">
    <property type="entry name" value="S8pro/Inhibitor_I9"/>
</dbReference>
<dbReference type="FunFam" id="3.30.70.80:FF:000002">
    <property type="entry name" value="Subtilisin-like protease SBT5.3"/>
    <property type="match status" value="1"/>
</dbReference>
<dbReference type="InterPro" id="IPR023827">
    <property type="entry name" value="Peptidase_S8_Asp-AS"/>
</dbReference>
<feature type="domain" description="Dihydrodipicolinate reductase C-terminal" evidence="13">
    <location>
        <begin position="24"/>
        <end position="127"/>
    </location>
</feature>
<dbReference type="SUPFAM" id="SSF55347">
    <property type="entry name" value="Glyceraldehyde-3-phosphate dehydrogenase-like, C-terminal domain"/>
    <property type="match status" value="1"/>
</dbReference>
<dbReference type="EMBL" id="JACEGQ020000012">
    <property type="protein sequence ID" value="KAH8492481.1"/>
    <property type="molecule type" value="Genomic_DNA"/>
</dbReference>
<evidence type="ECO:0000256" key="9">
    <source>
        <dbReference type="PIRSR" id="PIRSR615500-1"/>
    </source>
</evidence>
<dbReference type="PANTHER" id="PTHR10795">
    <property type="entry name" value="PROPROTEIN CONVERTASE SUBTILISIN/KEXIN"/>
    <property type="match status" value="1"/>
</dbReference>
<evidence type="ECO:0000256" key="6">
    <source>
        <dbReference type="ARBA" id="ARBA00022801"/>
    </source>
</evidence>
<keyword evidence="7 10" id="KW-0720">Serine protease</keyword>
<dbReference type="InterPro" id="IPR034197">
    <property type="entry name" value="Peptidases_S8_3"/>
</dbReference>
<evidence type="ECO:0000313" key="16">
    <source>
        <dbReference type="EMBL" id="KAH8492481.1"/>
    </source>
</evidence>
<dbReference type="InterPro" id="IPR045051">
    <property type="entry name" value="SBT"/>
</dbReference>
<evidence type="ECO:0000259" key="14">
    <source>
        <dbReference type="Pfam" id="PF05922"/>
    </source>
</evidence>
<dbReference type="InterPro" id="IPR023828">
    <property type="entry name" value="Peptidase_S8_Ser-AS"/>
</dbReference>
<evidence type="ECO:0000256" key="5">
    <source>
        <dbReference type="ARBA" id="ARBA00022729"/>
    </source>
</evidence>
<dbReference type="GO" id="GO:0009609">
    <property type="term" value="P:response to symbiotic bacterium"/>
    <property type="evidence" value="ECO:0007669"/>
    <property type="project" value="UniProtKB-ARBA"/>
</dbReference>
<feature type="active site" description="Charge relay system" evidence="9 10">
    <location>
        <position position="703"/>
    </location>
</feature>
<feature type="domain" description="Inhibitor I9" evidence="14">
    <location>
        <begin position="210"/>
        <end position="287"/>
    </location>
</feature>
<evidence type="ECO:0000256" key="3">
    <source>
        <dbReference type="ARBA" id="ARBA00022525"/>
    </source>
</evidence>
<feature type="active site" description="Charge relay system" evidence="9 10">
    <location>
        <position position="316"/>
    </location>
</feature>
<evidence type="ECO:0000256" key="11">
    <source>
        <dbReference type="RuleBase" id="RU003355"/>
    </source>
</evidence>
<feature type="domain" description="Peptidase S8/S53" evidence="12">
    <location>
        <begin position="309"/>
        <end position="753"/>
    </location>
</feature>
<dbReference type="Gene3D" id="3.40.50.200">
    <property type="entry name" value="Peptidase S8/S53 domain"/>
    <property type="match status" value="1"/>
</dbReference>
<dbReference type="Pfam" id="PF17766">
    <property type="entry name" value="fn3_6"/>
    <property type="match status" value="1"/>
</dbReference>
<dbReference type="GO" id="GO:0009089">
    <property type="term" value="P:lysine biosynthetic process via diaminopimelate"/>
    <property type="evidence" value="ECO:0007669"/>
    <property type="project" value="InterPro"/>
</dbReference>
<keyword evidence="5" id="KW-0732">Signal</keyword>
<comment type="caution">
    <text evidence="16">The sequence shown here is derived from an EMBL/GenBank/DDBJ whole genome shotgun (WGS) entry which is preliminary data.</text>
</comment>
<dbReference type="CDD" id="cd04852">
    <property type="entry name" value="Peptidases_S8_3"/>
    <property type="match status" value="1"/>
</dbReference>
<dbReference type="InterPro" id="IPR041469">
    <property type="entry name" value="Subtilisin-like_FN3"/>
</dbReference>
<keyword evidence="4 10" id="KW-0645">Protease</keyword>